<name>A0A3N0CLK8_9ACTN</name>
<reference evidence="2 3" key="1">
    <citation type="submission" date="2018-11" db="EMBL/GenBank/DDBJ databases">
        <authorList>
            <person name="Li F."/>
        </authorList>
    </citation>
    <scope>NUCLEOTIDE SEQUENCE [LARGE SCALE GENOMIC DNA]</scope>
    <source>
        <strain evidence="2 3">Gsoil 097</strain>
    </source>
</reference>
<gene>
    <name evidence="2" type="ORF">EFK50_07365</name>
</gene>
<dbReference type="PANTHER" id="PTHR43792:SF1">
    <property type="entry name" value="N-ACETYLTRANSFERASE DOMAIN-CONTAINING PROTEIN"/>
    <property type="match status" value="1"/>
</dbReference>
<dbReference type="OrthoDB" id="3533156at2"/>
<comment type="caution">
    <text evidence="2">The sequence shown here is derived from an EMBL/GenBank/DDBJ whole genome shotgun (WGS) entry which is preliminary data.</text>
</comment>
<dbReference type="GO" id="GO:0016747">
    <property type="term" value="F:acyltransferase activity, transferring groups other than amino-acyl groups"/>
    <property type="evidence" value="ECO:0007669"/>
    <property type="project" value="InterPro"/>
</dbReference>
<dbReference type="InterPro" id="IPR000182">
    <property type="entry name" value="GNAT_dom"/>
</dbReference>
<dbReference type="Pfam" id="PF13302">
    <property type="entry name" value="Acetyltransf_3"/>
    <property type="match status" value="1"/>
</dbReference>
<dbReference type="AlphaFoldDB" id="A0A3N0CLK8"/>
<dbReference type="PROSITE" id="PS51186">
    <property type="entry name" value="GNAT"/>
    <property type="match status" value="1"/>
</dbReference>
<evidence type="ECO:0000313" key="2">
    <source>
        <dbReference type="EMBL" id="RNL64338.1"/>
    </source>
</evidence>
<dbReference type="EMBL" id="RJSE01000005">
    <property type="protein sequence ID" value="RNL64338.1"/>
    <property type="molecule type" value="Genomic_DNA"/>
</dbReference>
<evidence type="ECO:0000259" key="1">
    <source>
        <dbReference type="PROSITE" id="PS51186"/>
    </source>
</evidence>
<feature type="domain" description="N-acetyltransferase" evidence="1">
    <location>
        <begin position="9"/>
        <end position="168"/>
    </location>
</feature>
<accession>A0A3N0CLK8</accession>
<dbReference type="InterPro" id="IPR016181">
    <property type="entry name" value="Acyl_CoA_acyltransferase"/>
</dbReference>
<sequence>MHELRTPRLLLRQWRQEDLAPYAVLNADPVVMEFFPAPLTTAESNAHAQRQHDLLDSDRPALFAVERRGEGDFIGFIGLAVPRFEAPFTPCVEIGWRLSRNAWGLGLATEGARAVLAHGFDHHRLTEIVSFTTVQNTRSRAVMERIGLVRDPAGDFDHPSLPDGHPLRPHVLYRTAAVTSDTGAKPPERV</sequence>
<keyword evidence="2" id="KW-0808">Transferase</keyword>
<dbReference type="InterPro" id="IPR051531">
    <property type="entry name" value="N-acetyltransferase"/>
</dbReference>
<evidence type="ECO:0000313" key="3">
    <source>
        <dbReference type="Proteomes" id="UP000267128"/>
    </source>
</evidence>
<keyword evidence="3" id="KW-1185">Reference proteome</keyword>
<proteinExistence type="predicted"/>
<organism evidence="2 3">
    <name type="scientific">Nocardioides marmoriginsengisoli</name>
    <dbReference type="NCBI Taxonomy" id="661483"/>
    <lineage>
        <taxon>Bacteria</taxon>
        <taxon>Bacillati</taxon>
        <taxon>Actinomycetota</taxon>
        <taxon>Actinomycetes</taxon>
        <taxon>Propionibacteriales</taxon>
        <taxon>Nocardioidaceae</taxon>
        <taxon>Nocardioides</taxon>
    </lineage>
</organism>
<dbReference type="Gene3D" id="3.40.630.30">
    <property type="match status" value="1"/>
</dbReference>
<dbReference type="PANTHER" id="PTHR43792">
    <property type="entry name" value="GNAT FAMILY, PUTATIVE (AFU_ORTHOLOGUE AFUA_3G00765)-RELATED-RELATED"/>
    <property type="match status" value="1"/>
</dbReference>
<protein>
    <submittedName>
        <fullName evidence="2">N-acetyltransferase</fullName>
    </submittedName>
</protein>
<dbReference type="SUPFAM" id="SSF55729">
    <property type="entry name" value="Acyl-CoA N-acyltransferases (Nat)"/>
    <property type="match status" value="1"/>
</dbReference>
<dbReference type="Proteomes" id="UP000267128">
    <property type="component" value="Unassembled WGS sequence"/>
</dbReference>
<dbReference type="RefSeq" id="WP_123226914.1">
    <property type="nucleotide sequence ID" value="NZ_RJSE01000005.1"/>
</dbReference>